<protein>
    <submittedName>
        <fullName evidence="3">DUF3472 domain-containing protein</fullName>
    </submittedName>
</protein>
<dbReference type="InterPro" id="IPR008979">
    <property type="entry name" value="Galactose-bd-like_sf"/>
</dbReference>
<comment type="caution">
    <text evidence="3">The sequence shown here is derived from an EMBL/GenBank/DDBJ whole genome shotgun (WGS) entry which is preliminary data.</text>
</comment>
<dbReference type="Gene3D" id="2.60.120.260">
    <property type="entry name" value="Galactose-binding domain-like"/>
    <property type="match status" value="1"/>
</dbReference>
<dbReference type="SUPFAM" id="SSF49785">
    <property type="entry name" value="Galactose-binding domain-like"/>
    <property type="match status" value="1"/>
</dbReference>
<evidence type="ECO:0000313" key="4">
    <source>
        <dbReference type="Proteomes" id="UP000621516"/>
    </source>
</evidence>
<organism evidence="3 4">
    <name type="scientific">Aestuariibaculum marinum</name>
    <dbReference type="NCBI Taxonomy" id="2683592"/>
    <lineage>
        <taxon>Bacteria</taxon>
        <taxon>Pseudomonadati</taxon>
        <taxon>Bacteroidota</taxon>
        <taxon>Flavobacteriia</taxon>
        <taxon>Flavobacteriales</taxon>
        <taxon>Flavobacteriaceae</taxon>
    </lineage>
</organism>
<dbReference type="EMBL" id="JACVXD010000003">
    <property type="protein sequence ID" value="MBD0823973.1"/>
    <property type="molecule type" value="Genomic_DNA"/>
</dbReference>
<keyword evidence="4" id="KW-1185">Reference proteome</keyword>
<dbReference type="Pfam" id="PF11958">
    <property type="entry name" value="DUF3472"/>
    <property type="match status" value="1"/>
</dbReference>
<evidence type="ECO:0000313" key="3">
    <source>
        <dbReference type="EMBL" id="MBD0823973.1"/>
    </source>
</evidence>
<gene>
    <name evidence="3" type="ORF">ICJ85_08050</name>
</gene>
<accession>A0A8J6PVS3</accession>
<feature type="chain" id="PRO_5035306442" evidence="1">
    <location>
        <begin position="26"/>
        <end position="613"/>
    </location>
</feature>
<dbReference type="Proteomes" id="UP000621516">
    <property type="component" value="Unassembled WGS sequence"/>
</dbReference>
<dbReference type="InterPro" id="IPR031712">
    <property type="entry name" value="DUF5077"/>
</dbReference>
<proteinExistence type="predicted"/>
<dbReference type="Pfam" id="PF00754">
    <property type="entry name" value="F5_F8_type_C"/>
    <property type="match status" value="1"/>
</dbReference>
<reference evidence="3 4" key="1">
    <citation type="journal article" date="2018" name="J. Microbiol.">
        <title>Aestuariibaculum marinum sp. nov., a marine bacterium isolated from seawater in South Korea.</title>
        <authorList>
            <person name="Choi J."/>
            <person name="Lee D."/>
            <person name="Jang J.H."/>
            <person name="Cha S."/>
            <person name="Seo T."/>
        </authorList>
    </citation>
    <scope>NUCLEOTIDE SEQUENCE [LARGE SCALE GENOMIC DNA]</scope>
    <source>
        <strain evidence="3 4">IP7</strain>
    </source>
</reference>
<sequence>MKTFMKLIINVIVFSLVLMKVSCSSSDSGTFVEEDPITETPDNSVDVKKLSISVACEGNSWVAETIYPENTGNIVGEGGISNWTDANNKIRTYFYAKTTGDIQVGLKGKFTSTTKLKVTLGSVSKEVEFESSATAQKYAVGTFKIESKGYHFVELEGLIKSGSTFGEISDILLGNATWSSNIVSVQPDWFYWGRRGPSVHLGYTMPEGKNITWFYNELTVPEGMDPIGTYFMANGFADGYFGMQVNSETERRVLFSVWSAYDTQDPNQIPDEYTVDPLGYGTDVTVKEFGGEGSGAQSYLVYNWKAGNTYKFLLRGESNTENTMDYTAYFYAPEVGDWKLIASFRRPFPSNSAKYLGRLHSFLENFTPSMGSNVRKINYSNQWVYDTNGTWSEMTGAKFTVDNTAASGVRFDYDGGADGANFYLRNCGFFSDNEIPNTSFTRTPKGVAPTVDFSKLEVPKIPEEVVRNLLDRSTWTVVDYSSQEDQGGEGDTGKCYDILDNDVNTYWHSCWNNCTGTPPHHIVVDMGESKTIAGFRFIQRQSLSRAVKDIELQVSADNTTWTSIGDFTLANVSTVLDIDLSEAKTFRYFKFIAKTSHDGSDFAAMAEIVPYTN</sequence>
<dbReference type="InterPro" id="IPR000421">
    <property type="entry name" value="FA58C"/>
</dbReference>
<name>A0A8J6PVS3_9FLAO</name>
<feature type="domain" description="F5/8 type C" evidence="2">
    <location>
        <begin position="465"/>
        <end position="611"/>
    </location>
</feature>
<dbReference type="Pfam" id="PF16871">
    <property type="entry name" value="DUF5077"/>
    <property type="match status" value="1"/>
</dbReference>
<feature type="signal peptide" evidence="1">
    <location>
        <begin position="1"/>
        <end position="25"/>
    </location>
</feature>
<dbReference type="AlphaFoldDB" id="A0A8J6PVS3"/>
<keyword evidence="1" id="KW-0732">Signal</keyword>
<dbReference type="InterPro" id="IPR021862">
    <property type="entry name" value="DUF3472"/>
</dbReference>
<evidence type="ECO:0000256" key="1">
    <source>
        <dbReference type="SAM" id="SignalP"/>
    </source>
</evidence>
<dbReference type="PROSITE" id="PS50022">
    <property type="entry name" value="FA58C_3"/>
    <property type="match status" value="1"/>
</dbReference>
<evidence type="ECO:0000259" key="2">
    <source>
        <dbReference type="PROSITE" id="PS50022"/>
    </source>
</evidence>